<evidence type="ECO:0000256" key="8">
    <source>
        <dbReference type="SAM" id="Phobius"/>
    </source>
</evidence>
<feature type="transmembrane region" description="Helical" evidence="8">
    <location>
        <begin position="204"/>
        <end position="224"/>
    </location>
</feature>
<evidence type="ECO:0000256" key="4">
    <source>
        <dbReference type="ARBA" id="ARBA00022692"/>
    </source>
</evidence>
<feature type="domain" description="Major facilitator superfamily (MFS) profile" evidence="9">
    <location>
        <begin position="76"/>
        <end position="468"/>
    </location>
</feature>
<evidence type="ECO:0000256" key="7">
    <source>
        <dbReference type="SAM" id="MobiDB-lite"/>
    </source>
</evidence>
<feature type="transmembrane region" description="Helical" evidence="8">
    <location>
        <begin position="344"/>
        <end position="363"/>
    </location>
</feature>
<evidence type="ECO:0000313" key="10">
    <source>
        <dbReference type="EMBL" id="KZL71919.1"/>
    </source>
</evidence>
<dbReference type="AlphaFoldDB" id="A0A166TD92"/>
<organism evidence="10 11">
    <name type="scientific">Colletotrichum tofieldiae</name>
    <dbReference type="NCBI Taxonomy" id="708197"/>
    <lineage>
        <taxon>Eukaryota</taxon>
        <taxon>Fungi</taxon>
        <taxon>Dikarya</taxon>
        <taxon>Ascomycota</taxon>
        <taxon>Pezizomycotina</taxon>
        <taxon>Sordariomycetes</taxon>
        <taxon>Hypocreomycetidae</taxon>
        <taxon>Glomerellales</taxon>
        <taxon>Glomerellaceae</taxon>
        <taxon>Colletotrichum</taxon>
        <taxon>Colletotrichum spaethianum species complex</taxon>
    </lineage>
</organism>
<feature type="transmembrane region" description="Helical" evidence="8">
    <location>
        <begin position="172"/>
        <end position="192"/>
    </location>
</feature>
<accession>A0A166TD92</accession>
<evidence type="ECO:0000259" key="9">
    <source>
        <dbReference type="PROSITE" id="PS50850"/>
    </source>
</evidence>
<dbReference type="Proteomes" id="UP000076552">
    <property type="component" value="Unassembled WGS sequence"/>
</dbReference>
<dbReference type="InterPro" id="IPR050327">
    <property type="entry name" value="Proton-linked_MCT"/>
</dbReference>
<keyword evidence="11" id="KW-1185">Reference proteome</keyword>
<dbReference type="GO" id="GO:0022857">
    <property type="term" value="F:transmembrane transporter activity"/>
    <property type="evidence" value="ECO:0007669"/>
    <property type="project" value="InterPro"/>
</dbReference>
<dbReference type="InterPro" id="IPR036259">
    <property type="entry name" value="MFS_trans_sf"/>
</dbReference>
<dbReference type="PANTHER" id="PTHR11360">
    <property type="entry name" value="MONOCARBOXYLATE TRANSPORTER"/>
    <property type="match status" value="1"/>
</dbReference>
<evidence type="ECO:0000256" key="1">
    <source>
        <dbReference type="ARBA" id="ARBA00004141"/>
    </source>
</evidence>
<evidence type="ECO:0000256" key="3">
    <source>
        <dbReference type="ARBA" id="ARBA00022448"/>
    </source>
</evidence>
<dbReference type="InterPro" id="IPR020846">
    <property type="entry name" value="MFS_dom"/>
</dbReference>
<protein>
    <submittedName>
        <fullName evidence="10">Major facilitator superfamily transporter</fullName>
    </submittedName>
</protein>
<gene>
    <name evidence="10" type="ORF">CT0861_02264</name>
</gene>
<feature type="compositionally biased region" description="Polar residues" evidence="7">
    <location>
        <begin position="11"/>
        <end position="25"/>
    </location>
</feature>
<dbReference type="GO" id="GO:0016020">
    <property type="term" value="C:membrane"/>
    <property type="evidence" value="ECO:0007669"/>
    <property type="project" value="UniProtKB-SubCell"/>
</dbReference>
<reference evidence="10 11" key="1">
    <citation type="submission" date="2015-06" db="EMBL/GenBank/DDBJ databases">
        <title>Survival trade-offs in plant roots during colonization by closely related pathogenic and mutualistic fungi.</title>
        <authorList>
            <person name="Hacquard S."/>
            <person name="Kracher B."/>
            <person name="Hiruma K."/>
            <person name="Weinman A."/>
            <person name="Muench P."/>
            <person name="Garrido Oter R."/>
            <person name="Ver Loren van Themaat E."/>
            <person name="Dallerey J.-F."/>
            <person name="Damm U."/>
            <person name="Henrissat B."/>
            <person name="Lespinet O."/>
            <person name="Thon M."/>
            <person name="Kemen E."/>
            <person name="McHardy A.C."/>
            <person name="Schulze-Lefert P."/>
            <person name="O'Connell R.J."/>
        </authorList>
    </citation>
    <scope>NUCLEOTIDE SEQUENCE [LARGE SCALE GENOMIC DNA]</scope>
    <source>
        <strain evidence="10 11">0861</strain>
    </source>
</reference>
<evidence type="ECO:0000256" key="2">
    <source>
        <dbReference type="ARBA" id="ARBA00006727"/>
    </source>
</evidence>
<feature type="region of interest" description="Disordered" evidence="7">
    <location>
        <begin position="1"/>
        <end position="69"/>
    </location>
</feature>
<evidence type="ECO:0000256" key="5">
    <source>
        <dbReference type="ARBA" id="ARBA00022989"/>
    </source>
</evidence>
<feature type="transmembrane region" description="Helical" evidence="8">
    <location>
        <begin position="279"/>
        <end position="303"/>
    </location>
</feature>
<comment type="caution">
    <text evidence="10">The sequence shown here is derived from an EMBL/GenBank/DDBJ whole genome shotgun (WGS) entry which is preliminary data.</text>
</comment>
<feature type="transmembrane region" description="Helical" evidence="8">
    <location>
        <begin position="402"/>
        <end position="423"/>
    </location>
</feature>
<keyword evidence="4 8" id="KW-0812">Transmembrane</keyword>
<dbReference type="InterPro" id="IPR011701">
    <property type="entry name" value="MFS"/>
</dbReference>
<dbReference type="PANTHER" id="PTHR11360:SF224">
    <property type="entry name" value="MAJOR FACILITATOR SUPERFAMILY (MFS) PROFILE DOMAIN-CONTAINING PROTEIN-RELATED"/>
    <property type="match status" value="1"/>
</dbReference>
<feature type="transmembrane region" description="Helical" evidence="8">
    <location>
        <begin position="147"/>
        <end position="166"/>
    </location>
</feature>
<dbReference type="SUPFAM" id="SSF103473">
    <property type="entry name" value="MFS general substrate transporter"/>
    <property type="match status" value="1"/>
</dbReference>
<proteinExistence type="inferred from homology"/>
<feature type="transmembrane region" description="Helical" evidence="8">
    <location>
        <begin position="117"/>
        <end position="140"/>
    </location>
</feature>
<feature type="transmembrane region" description="Helical" evidence="8">
    <location>
        <begin position="315"/>
        <end position="332"/>
    </location>
</feature>
<dbReference type="Pfam" id="PF07690">
    <property type="entry name" value="MFS_1"/>
    <property type="match status" value="1"/>
</dbReference>
<evidence type="ECO:0000313" key="11">
    <source>
        <dbReference type="Proteomes" id="UP000076552"/>
    </source>
</evidence>
<feature type="transmembrane region" description="Helical" evidence="8">
    <location>
        <begin position="236"/>
        <end position="259"/>
    </location>
</feature>
<keyword evidence="3" id="KW-0813">Transport</keyword>
<comment type="subcellular location">
    <subcellularLocation>
        <location evidence="1">Membrane</location>
        <topology evidence="1">Multi-pass membrane protein</topology>
    </subcellularLocation>
</comment>
<dbReference type="Gene3D" id="1.20.1250.20">
    <property type="entry name" value="MFS general substrate transporter like domains"/>
    <property type="match status" value="2"/>
</dbReference>
<keyword evidence="5 8" id="KW-1133">Transmembrane helix</keyword>
<keyword evidence="6 8" id="KW-0472">Membrane</keyword>
<name>A0A166TD92_9PEZI</name>
<evidence type="ECO:0000256" key="6">
    <source>
        <dbReference type="ARBA" id="ARBA00023136"/>
    </source>
</evidence>
<dbReference type="PROSITE" id="PS50850">
    <property type="entry name" value="MFS"/>
    <property type="match status" value="1"/>
</dbReference>
<feature type="transmembrane region" description="Helical" evidence="8">
    <location>
        <begin position="369"/>
        <end position="390"/>
    </location>
</feature>
<feature type="transmembrane region" description="Helical" evidence="8">
    <location>
        <begin position="75"/>
        <end position="97"/>
    </location>
</feature>
<dbReference type="CDD" id="cd17352">
    <property type="entry name" value="MFS_MCT_SLC16"/>
    <property type="match status" value="1"/>
</dbReference>
<comment type="similarity">
    <text evidence="2">Belongs to the major facilitator superfamily. Monocarboxylate porter (TC 2.A.1.13) family.</text>
</comment>
<sequence length="468" mass="50815">MSNREHLYSPADSQMTFTEPQTPTATKADPNRTDYSSDHPSTIQQSDPEKTAGVYPPTEGAKPSHPGSEAPDGGVVAWLVVLGAWCTSFCSFGWVNSVGAFQEYYQNDLLSNYSPSTISWIPSLQIFFMMALGPVIGQLYDNYGPRWLILVGTFLHVFGLMMTSLSTQYWQILLAQGICSAIGVAAIFQPALNTIHGWFNVNRGAAFGLLSTGSSIGGIIFPIMVTRLIKSVGYGWSMRICAFMILGLLIVANLTVKAIHPPRPQKLTRKQLLRPFKEFEFVCVVVGFFLFTYGIFVPINYIQVQALEAGMDPNLAQYLVPMLNAGSLFGRIGSGILGDKIGKYNIFVVVCYLTSIWMLALWIPANTDAALIAFAVLFGFCSGAYVSLIAPLIAQISPIQEIGFRTGITFFTNSIGGLTTNPINGAILAGSGGWVGIKVFSGVFCIAGTTFILAARIHRTGWKLIAAF</sequence>
<dbReference type="EMBL" id="LFIV01000065">
    <property type="protein sequence ID" value="KZL71919.1"/>
    <property type="molecule type" value="Genomic_DNA"/>
</dbReference>
<feature type="transmembrane region" description="Helical" evidence="8">
    <location>
        <begin position="435"/>
        <end position="455"/>
    </location>
</feature>